<keyword evidence="3" id="KW-1185">Reference proteome</keyword>
<dbReference type="RefSeq" id="WP_348250562.1">
    <property type="nucleotide sequence ID" value="NZ_JAMPLM010000025.1"/>
</dbReference>
<evidence type="ECO:0000313" key="2">
    <source>
        <dbReference type="EMBL" id="MEP1061023.1"/>
    </source>
</evidence>
<evidence type="ECO:0000313" key="3">
    <source>
        <dbReference type="Proteomes" id="UP001476950"/>
    </source>
</evidence>
<organism evidence="2 3">
    <name type="scientific">Stenomitos frigidus AS-A4</name>
    <dbReference type="NCBI Taxonomy" id="2933935"/>
    <lineage>
        <taxon>Bacteria</taxon>
        <taxon>Bacillati</taxon>
        <taxon>Cyanobacteriota</taxon>
        <taxon>Cyanophyceae</taxon>
        <taxon>Leptolyngbyales</taxon>
        <taxon>Leptolyngbyaceae</taxon>
        <taxon>Stenomitos</taxon>
    </lineage>
</organism>
<feature type="chain" id="PRO_5046435418" evidence="1">
    <location>
        <begin position="25"/>
        <end position="51"/>
    </location>
</feature>
<comment type="caution">
    <text evidence="2">The sequence shown here is derived from an EMBL/GenBank/DDBJ whole genome shotgun (WGS) entry which is preliminary data.</text>
</comment>
<protein>
    <submittedName>
        <fullName evidence="2">Uncharacterized protein</fullName>
    </submittedName>
</protein>
<feature type="signal peptide" evidence="1">
    <location>
        <begin position="1"/>
        <end position="24"/>
    </location>
</feature>
<gene>
    <name evidence="2" type="ORF">NDI38_21565</name>
</gene>
<name>A0ABV0KP44_9CYAN</name>
<proteinExistence type="predicted"/>
<dbReference type="Proteomes" id="UP001476950">
    <property type="component" value="Unassembled WGS sequence"/>
</dbReference>
<dbReference type="EMBL" id="JAMPLM010000025">
    <property type="protein sequence ID" value="MEP1061023.1"/>
    <property type="molecule type" value="Genomic_DNA"/>
</dbReference>
<reference evidence="2 3" key="1">
    <citation type="submission" date="2022-04" db="EMBL/GenBank/DDBJ databases">
        <title>Positive selection, recombination, and allopatry shape intraspecific diversity of widespread and dominant cyanobacteria.</title>
        <authorList>
            <person name="Wei J."/>
            <person name="Shu W."/>
            <person name="Hu C."/>
        </authorList>
    </citation>
    <scope>NUCLEOTIDE SEQUENCE [LARGE SCALE GENOMIC DNA]</scope>
    <source>
        <strain evidence="2 3">AS-A4</strain>
    </source>
</reference>
<sequence length="51" mass="5442">MKRRVLLSLSPILLSALLKPSRLAPCPSCGEFHLSTCVNAENAGGKPHVQT</sequence>
<evidence type="ECO:0000256" key="1">
    <source>
        <dbReference type="SAM" id="SignalP"/>
    </source>
</evidence>
<keyword evidence="1" id="KW-0732">Signal</keyword>
<accession>A0ABV0KP44</accession>